<reference evidence="4 5" key="1">
    <citation type="submission" date="2017-02" db="EMBL/GenBank/DDBJ databases">
        <title>The new phylogeny of genus Mycobacterium.</title>
        <authorList>
            <person name="Tortoli E."/>
            <person name="Trovato A."/>
            <person name="Cirillo D.M."/>
        </authorList>
    </citation>
    <scope>NUCLEOTIDE SEQUENCE [LARGE SCALE GENOMIC DNA]</scope>
    <source>
        <strain evidence="4 5">DSM 45093</strain>
    </source>
</reference>
<dbReference type="Pfam" id="PF13385">
    <property type="entry name" value="Laminin_G_3"/>
    <property type="match status" value="1"/>
</dbReference>
<feature type="domain" description="LamG-like jellyroll fold" evidence="3">
    <location>
        <begin position="285"/>
        <end position="422"/>
    </location>
</feature>
<dbReference type="InterPro" id="IPR056923">
    <property type="entry name" value="Minor_tail_gp31_C"/>
</dbReference>
<evidence type="ECO:0000259" key="3">
    <source>
        <dbReference type="SMART" id="SM00560"/>
    </source>
</evidence>
<dbReference type="Pfam" id="PF24243">
    <property type="entry name" value="Phage_tail_C"/>
    <property type="match status" value="1"/>
</dbReference>
<gene>
    <name evidence="4" type="ORF">BST28_18810</name>
</gene>
<dbReference type="InterPro" id="IPR013320">
    <property type="entry name" value="ConA-like_dom_sf"/>
</dbReference>
<dbReference type="InterPro" id="IPR006558">
    <property type="entry name" value="LamG-like"/>
</dbReference>
<comment type="caution">
    <text evidence="4">The sequence shown here is derived from an EMBL/GenBank/DDBJ whole genome shotgun (WGS) entry which is preliminary data.</text>
</comment>
<evidence type="ECO:0000313" key="4">
    <source>
        <dbReference type="EMBL" id="ORA77172.1"/>
    </source>
</evidence>
<keyword evidence="2" id="KW-1015">Disulfide bond</keyword>
<dbReference type="EMBL" id="MVHU01000035">
    <property type="protein sequence ID" value="ORA77172.1"/>
    <property type="molecule type" value="Genomic_DNA"/>
</dbReference>
<protein>
    <recommendedName>
        <fullName evidence="3">LamG-like jellyroll fold domain-containing protein</fullName>
    </recommendedName>
</protein>
<name>A0A1X0DY46_9MYCO</name>
<dbReference type="AlphaFoldDB" id="A0A1X0DY46"/>
<dbReference type="SMART" id="SM00560">
    <property type="entry name" value="LamGL"/>
    <property type="match status" value="1"/>
</dbReference>
<dbReference type="Proteomes" id="UP000192713">
    <property type="component" value="Unassembled WGS sequence"/>
</dbReference>
<proteinExistence type="predicted"/>
<dbReference type="SUPFAM" id="SSF49899">
    <property type="entry name" value="Concanavalin A-like lectins/glucanases"/>
    <property type="match status" value="1"/>
</dbReference>
<accession>A0A1X0DY46</accession>
<organism evidence="4 5">
    <name type="scientific">Mycolicibacter kumamotonensis</name>
    <dbReference type="NCBI Taxonomy" id="354243"/>
    <lineage>
        <taxon>Bacteria</taxon>
        <taxon>Bacillati</taxon>
        <taxon>Actinomycetota</taxon>
        <taxon>Actinomycetes</taxon>
        <taxon>Mycobacteriales</taxon>
        <taxon>Mycobacteriaceae</taxon>
        <taxon>Mycolicibacter</taxon>
    </lineage>
</organism>
<keyword evidence="1" id="KW-0732">Signal</keyword>
<evidence type="ECO:0000256" key="1">
    <source>
        <dbReference type="ARBA" id="ARBA00022729"/>
    </source>
</evidence>
<evidence type="ECO:0000313" key="5">
    <source>
        <dbReference type="Proteomes" id="UP000192713"/>
    </source>
</evidence>
<sequence length="453" mass="46598">MEDGIEAAAAVADLAAPASRKVNGHDLTTDVMVTKADVGLSNVDNTSDADKPLSDAATTALSEKVTGSVNGTATGLTLWTGTAAQFAAVASKDPSTVYVYPGGVSIGDTPIITTLTNVTNVTVSRTKVSADIPGFPLYVDLSGMPVNFWETVAQGGGDIRCYVGEIELAREVVLCDKTSRTGELHVKVDLSSTADTVITVKVNGSGVDYAPTDPFGRNAVWSDYAAVWHLSETTGAYRDSTGNAIDSTSVSVTSRAGEGKLGGATAVTNYADQVLFGDHLDMGTDDLSVSMWLNTTDTTPGGRVIMRKLDVGVSGWQIQMTSGQLAANITGSASVDAVAPKSKSVNDGVWHLVTVIYDRAGNASIFIDGAVATSALNPLSIAALAGQDISNASDLGLSQLNAKSFIGLLDEIRASRMVLSAARVAAEYANQNNPAGFYAVADAAITSIDGGGA</sequence>
<dbReference type="Gene3D" id="2.60.120.200">
    <property type="match status" value="1"/>
</dbReference>
<evidence type="ECO:0000256" key="2">
    <source>
        <dbReference type="ARBA" id="ARBA00023157"/>
    </source>
</evidence>